<protein>
    <submittedName>
        <fullName evidence="2">Uncharacterized protein</fullName>
    </submittedName>
</protein>
<evidence type="ECO:0000256" key="1">
    <source>
        <dbReference type="SAM" id="MobiDB-lite"/>
    </source>
</evidence>
<evidence type="ECO:0000313" key="3">
    <source>
        <dbReference type="Proteomes" id="UP000823941"/>
    </source>
</evidence>
<feature type="compositionally biased region" description="Basic and acidic residues" evidence="1">
    <location>
        <begin position="25"/>
        <end position="38"/>
    </location>
</feature>
<keyword evidence="3" id="KW-1185">Reference proteome</keyword>
<dbReference type="EMBL" id="JAHIBW010000011">
    <property type="protein sequence ID" value="KAG7306605.1"/>
    <property type="molecule type" value="Genomic_DNA"/>
</dbReference>
<dbReference type="Proteomes" id="UP000823941">
    <property type="component" value="Chromosome 11"/>
</dbReference>
<evidence type="ECO:0000313" key="2">
    <source>
        <dbReference type="EMBL" id="KAG7306605.1"/>
    </source>
</evidence>
<reference evidence="2 3" key="1">
    <citation type="submission" date="2021-06" db="EMBL/GenBank/DDBJ databases">
        <title>A haploid diamondback moth (Plutella xylostella L.) genome assembly resolves 31 chromosomes and identifies a diamide resistance mutation.</title>
        <authorList>
            <person name="Ward C.M."/>
            <person name="Perry K.D."/>
            <person name="Baker G."/>
            <person name="Powis K."/>
            <person name="Heckel D.G."/>
            <person name="Baxter S.W."/>
        </authorList>
    </citation>
    <scope>NUCLEOTIDE SEQUENCE [LARGE SCALE GENOMIC DNA]</scope>
    <source>
        <strain evidence="2 3">LV</strain>
        <tissue evidence="2">Single pupa</tissue>
    </source>
</reference>
<proteinExistence type="predicted"/>
<sequence>MDPKDKTNDLSEIPGCSHGNATPRNENKREHDDDESVRSREIATQLLDETVDCQATTTSRHDAIALLSLALGKEVSVKLNVNNPKMPVLIINSGSLSNPRYECRDIHRPFRSATWSQQQQNTAQHGEKPRVVSTRFPDQCSTILFICFEANGGTGQETTAHGDVYSITVFHNPYSSSELR</sequence>
<name>A0ABQ7QNJ2_PLUXY</name>
<accession>A0ABQ7QNJ2</accession>
<gene>
    <name evidence="2" type="ORF">JYU34_007975</name>
</gene>
<comment type="caution">
    <text evidence="2">The sequence shown here is derived from an EMBL/GenBank/DDBJ whole genome shotgun (WGS) entry which is preliminary data.</text>
</comment>
<feature type="region of interest" description="Disordered" evidence="1">
    <location>
        <begin position="1"/>
        <end position="38"/>
    </location>
</feature>
<organism evidence="2 3">
    <name type="scientific">Plutella xylostella</name>
    <name type="common">Diamondback moth</name>
    <name type="synonym">Plutella maculipennis</name>
    <dbReference type="NCBI Taxonomy" id="51655"/>
    <lineage>
        <taxon>Eukaryota</taxon>
        <taxon>Metazoa</taxon>
        <taxon>Ecdysozoa</taxon>
        <taxon>Arthropoda</taxon>
        <taxon>Hexapoda</taxon>
        <taxon>Insecta</taxon>
        <taxon>Pterygota</taxon>
        <taxon>Neoptera</taxon>
        <taxon>Endopterygota</taxon>
        <taxon>Lepidoptera</taxon>
        <taxon>Glossata</taxon>
        <taxon>Ditrysia</taxon>
        <taxon>Yponomeutoidea</taxon>
        <taxon>Plutellidae</taxon>
        <taxon>Plutella</taxon>
    </lineage>
</organism>